<keyword evidence="2" id="KW-1185">Reference proteome</keyword>
<evidence type="ECO:0000313" key="2">
    <source>
        <dbReference type="Proteomes" id="UP000289340"/>
    </source>
</evidence>
<evidence type="ECO:0000313" key="1">
    <source>
        <dbReference type="EMBL" id="RZB66697.1"/>
    </source>
</evidence>
<organism evidence="1 2">
    <name type="scientific">Glycine soja</name>
    <name type="common">Wild soybean</name>
    <dbReference type="NCBI Taxonomy" id="3848"/>
    <lineage>
        <taxon>Eukaryota</taxon>
        <taxon>Viridiplantae</taxon>
        <taxon>Streptophyta</taxon>
        <taxon>Embryophyta</taxon>
        <taxon>Tracheophyta</taxon>
        <taxon>Spermatophyta</taxon>
        <taxon>Magnoliopsida</taxon>
        <taxon>eudicotyledons</taxon>
        <taxon>Gunneridae</taxon>
        <taxon>Pentapetalae</taxon>
        <taxon>rosids</taxon>
        <taxon>fabids</taxon>
        <taxon>Fabales</taxon>
        <taxon>Fabaceae</taxon>
        <taxon>Papilionoideae</taxon>
        <taxon>50 kb inversion clade</taxon>
        <taxon>NPAAA clade</taxon>
        <taxon>indigoferoid/millettioid clade</taxon>
        <taxon>Phaseoleae</taxon>
        <taxon>Glycine</taxon>
        <taxon>Glycine subgen. Soja</taxon>
    </lineage>
</organism>
<protein>
    <submittedName>
        <fullName evidence="1">Uncharacterized protein</fullName>
    </submittedName>
</protein>
<proteinExistence type="predicted"/>
<sequence>MGGEREMANGECIALSKQQSIMFGSTKASSLPVSSRSEEGGLRRRLSSLSLKIQDSPTWSFSRSKSLSSMGDYVRTCWAWILSRKLIFATDLEMNDQKTKLLGSHNRGTWSHVFYKLRSEIRRFISTSDHATLPKTYHRSTVEIIT</sequence>
<dbReference type="AlphaFoldDB" id="A0A445GZC6"/>
<dbReference type="PANTHER" id="PTHR35714">
    <property type="entry name" value="OS02G0715300 PROTEIN"/>
    <property type="match status" value="1"/>
</dbReference>
<accession>A0A445GZC6</accession>
<comment type="caution">
    <text evidence="1">The sequence shown here is derived from an EMBL/GenBank/DDBJ whole genome shotgun (WGS) entry which is preliminary data.</text>
</comment>
<dbReference type="Proteomes" id="UP000289340">
    <property type="component" value="Chromosome 14"/>
</dbReference>
<gene>
    <name evidence="1" type="ORF">D0Y65_037239</name>
</gene>
<name>A0A445GZC6_GLYSO</name>
<dbReference type="PANTHER" id="PTHR35714:SF1">
    <property type="entry name" value="OS02G0715300 PROTEIN"/>
    <property type="match status" value="1"/>
</dbReference>
<dbReference type="EMBL" id="QZWG01000014">
    <property type="protein sequence ID" value="RZB66697.1"/>
    <property type="molecule type" value="Genomic_DNA"/>
</dbReference>
<reference evidence="1 2" key="1">
    <citation type="submission" date="2018-09" db="EMBL/GenBank/DDBJ databases">
        <title>A high-quality reference genome of wild soybean provides a powerful tool to mine soybean genomes.</title>
        <authorList>
            <person name="Xie M."/>
            <person name="Chung C.Y.L."/>
            <person name="Li M.-W."/>
            <person name="Wong F.-L."/>
            <person name="Chan T.-F."/>
            <person name="Lam H.-M."/>
        </authorList>
    </citation>
    <scope>NUCLEOTIDE SEQUENCE [LARGE SCALE GENOMIC DNA]</scope>
    <source>
        <strain evidence="2">cv. W05</strain>
        <tissue evidence="1">Hypocotyl of etiolated seedlings</tissue>
    </source>
</reference>